<dbReference type="EMBL" id="SOGO01000030">
    <property type="protein sequence ID" value="TFD02035.1"/>
    <property type="molecule type" value="Genomic_DNA"/>
</dbReference>
<protein>
    <submittedName>
        <fullName evidence="2">Uncharacterized protein</fullName>
    </submittedName>
</protein>
<dbReference type="Proteomes" id="UP000297851">
    <property type="component" value="Unassembled WGS sequence"/>
</dbReference>
<feature type="region of interest" description="Disordered" evidence="1">
    <location>
        <begin position="1"/>
        <end position="37"/>
    </location>
</feature>
<evidence type="ECO:0000256" key="1">
    <source>
        <dbReference type="SAM" id="MobiDB-lite"/>
    </source>
</evidence>
<accession>A0ABY2JAQ0</accession>
<name>A0ABY2JAQ0_9MICO</name>
<reference evidence="2 3" key="1">
    <citation type="submission" date="2019-03" db="EMBL/GenBank/DDBJ databases">
        <title>Genomics of glacier-inhabiting Cryobacterium strains.</title>
        <authorList>
            <person name="Liu Q."/>
            <person name="Xin Y.-H."/>
        </authorList>
    </citation>
    <scope>NUCLEOTIDE SEQUENCE [LARGE SCALE GENOMIC DNA]</scope>
    <source>
        <strain evidence="2 3">TMT2-16</strain>
    </source>
</reference>
<evidence type="ECO:0000313" key="2">
    <source>
        <dbReference type="EMBL" id="TFD02035.1"/>
    </source>
</evidence>
<keyword evidence="3" id="KW-1185">Reference proteome</keyword>
<proteinExistence type="predicted"/>
<sequence length="37" mass="4404">MDLLAKNDQDWQHASTLNPQMKRMDPSFQERTLGFRP</sequence>
<feature type="compositionally biased region" description="Basic and acidic residues" evidence="1">
    <location>
        <begin position="1"/>
        <end position="11"/>
    </location>
</feature>
<evidence type="ECO:0000313" key="3">
    <source>
        <dbReference type="Proteomes" id="UP000297851"/>
    </source>
</evidence>
<gene>
    <name evidence="2" type="ORF">E3T25_10165</name>
</gene>
<comment type="caution">
    <text evidence="2">The sequence shown here is derived from an EMBL/GenBank/DDBJ whole genome shotgun (WGS) entry which is preliminary data.</text>
</comment>
<organism evidence="2 3">
    <name type="scientific">Cryobacterium sandaracinum</name>
    <dbReference type="NCBI Taxonomy" id="1259247"/>
    <lineage>
        <taxon>Bacteria</taxon>
        <taxon>Bacillati</taxon>
        <taxon>Actinomycetota</taxon>
        <taxon>Actinomycetes</taxon>
        <taxon>Micrococcales</taxon>
        <taxon>Microbacteriaceae</taxon>
        <taxon>Cryobacterium</taxon>
    </lineage>
</organism>